<reference evidence="14" key="2">
    <citation type="journal article" date="2023" name="ISME Commun">
        <title>Characterization of a bloom-associated alphaproteobacterial lineage, 'Candidatus Phycosocius': insights into freshwater algal-bacterial interactions.</title>
        <authorList>
            <person name="Tanabe Y."/>
            <person name="Yamaguchi H."/>
            <person name="Yoshida M."/>
            <person name="Kai A."/>
            <person name="Okazaki Y."/>
        </authorList>
    </citation>
    <scope>NUCLEOTIDE SEQUENCE</scope>
    <source>
        <strain evidence="14">BOTRYCO-1</strain>
    </source>
</reference>
<keyword evidence="3 8" id="KW-1134">Transmembrane beta strand</keyword>
<protein>
    <submittedName>
        <fullName evidence="14">TonB-dependent receptor</fullName>
    </submittedName>
</protein>
<dbReference type="InterPro" id="IPR012910">
    <property type="entry name" value="Plug_dom"/>
</dbReference>
<dbReference type="SUPFAM" id="SSF56935">
    <property type="entry name" value="Porins"/>
    <property type="match status" value="1"/>
</dbReference>
<evidence type="ECO:0000256" key="1">
    <source>
        <dbReference type="ARBA" id="ARBA00004571"/>
    </source>
</evidence>
<feature type="compositionally biased region" description="Polar residues" evidence="10">
    <location>
        <begin position="382"/>
        <end position="400"/>
    </location>
</feature>
<keyword evidence="5 9" id="KW-0798">TonB box</keyword>
<dbReference type="InterPro" id="IPR000531">
    <property type="entry name" value="Beta-barrel_TonB"/>
</dbReference>
<evidence type="ECO:0000256" key="10">
    <source>
        <dbReference type="SAM" id="MobiDB-lite"/>
    </source>
</evidence>
<feature type="chain" id="PRO_5046693866" evidence="11">
    <location>
        <begin position="33"/>
        <end position="726"/>
    </location>
</feature>
<accession>A0ABQ4PVN7</accession>
<dbReference type="Pfam" id="PF07715">
    <property type="entry name" value="Plug"/>
    <property type="match status" value="1"/>
</dbReference>
<evidence type="ECO:0000256" key="2">
    <source>
        <dbReference type="ARBA" id="ARBA00022448"/>
    </source>
</evidence>
<name>A0ABQ4PVN7_9PROT</name>
<comment type="subcellular location">
    <subcellularLocation>
        <location evidence="1 8">Cell outer membrane</location>
        <topology evidence="1 8">Multi-pass membrane protein</topology>
    </subcellularLocation>
</comment>
<evidence type="ECO:0000313" key="14">
    <source>
        <dbReference type="EMBL" id="GIU67048.1"/>
    </source>
</evidence>
<comment type="caution">
    <text evidence="14">The sequence shown here is derived from an EMBL/GenBank/DDBJ whole genome shotgun (WGS) entry which is preliminary data.</text>
</comment>
<evidence type="ECO:0000313" key="15">
    <source>
        <dbReference type="Proteomes" id="UP001161064"/>
    </source>
</evidence>
<feature type="domain" description="TonB-dependent receptor-like beta-barrel" evidence="12">
    <location>
        <begin position="237"/>
        <end position="658"/>
    </location>
</feature>
<evidence type="ECO:0000256" key="8">
    <source>
        <dbReference type="PROSITE-ProRule" id="PRU01360"/>
    </source>
</evidence>
<feature type="domain" description="TonB-dependent receptor plug" evidence="13">
    <location>
        <begin position="51"/>
        <end position="160"/>
    </location>
</feature>
<evidence type="ECO:0000256" key="9">
    <source>
        <dbReference type="RuleBase" id="RU003357"/>
    </source>
</evidence>
<keyword evidence="6 8" id="KW-0472">Membrane</keyword>
<dbReference type="PANTHER" id="PTHR30442">
    <property type="entry name" value="IRON III DICITRATE TRANSPORT PROTEIN FECA"/>
    <property type="match status" value="1"/>
</dbReference>
<dbReference type="PROSITE" id="PS52016">
    <property type="entry name" value="TONB_DEPENDENT_REC_3"/>
    <property type="match status" value="1"/>
</dbReference>
<dbReference type="InterPro" id="IPR036942">
    <property type="entry name" value="Beta-barrel_TonB_sf"/>
</dbReference>
<evidence type="ECO:0000256" key="6">
    <source>
        <dbReference type="ARBA" id="ARBA00023136"/>
    </source>
</evidence>
<dbReference type="EMBL" id="BPFZ01000006">
    <property type="protein sequence ID" value="GIU67048.1"/>
    <property type="molecule type" value="Genomic_DNA"/>
</dbReference>
<evidence type="ECO:0000259" key="12">
    <source>
        <dbReference type="Pfam" id="PF00593"/>
    </source>
</evidence>
<evidence type="ECO:0000256" key="4">
    <source>
        <dbReference type="ARBA" id="ARBA00022692"/>
    </source>
</evidence>
<dbReference type="Gene3D" id="2.40.170.20">
    <property type="entry name" value="TonB-dependent receptor, beta-barrel domain"/>
    <property type="match status" value="1"/>
</dbReference>
<evidence type="ECO:0000259" key="13">
    <source>
        <dbReference type="Pfam" id="PF07715"/>
    </source>
</evidence>
<organism evidence="14 15">
    <name type="scientific">Candidatus Phycosocius spiralis</name>
    <dbReference type="NCBI Taxonomy" id="2815099"/>
    <lineage>
        <taxon>Bacteria</taxon>
        <taxon>Pseudomonadati</taxon>
        <taxon>Pseudomonadota</taxon>
        <taxon>Alphaproteobacteria</taxon>
        <taxon>Caulobacterales</taxon>
        <taxon>Caulobacterales incertae sedis</taxon>
        <taxon>Candidatus Phycosocius</taxon>
    </lineage>
</organism>
<sequence>MSVIMKKIKLGKSANLLSLGLSVLAIPTHALASHATSVETVIVIGPKSGLRTIAGSGSTVEQQDLLRARVVSVNEALRQVPGIYARDEEGLGLRPNIGMRGLSPTRSTKILLLEDGLPLSFAPYGDNATYYHPPIRRFARIEVLKGASQIRFGPNTVGGVINYVTPPAPETFQGQVGFAFGSDGYKETDLNLGGPIGEMRALFHANATQSDGVRDHQALKINDLYLKIERSLGATHDLTFRLSRYQEDSQITYSGLTTAEYLANARQNPFVNDGFKAIRYGTSLLWSWTISQDVILKTSGSFSWFDRDWWRQSSNSGQRPNDASDPICLGMANLLTTCGNEGRLREYHTYGLETRLSHKAALGAVQLESEMGLRYSDERQNRLQVNSDTPTGRTPGTSLNAGVRENNLRYVQAWSGFLTTKASLGPLAISPGVRLEHIDLRRVNRLNPLAPVQGKDTVEEVIPGIGITYRLGPKFIAYAGGHKGFSPPRVEDTINNTTGASINLDAETSTNWEVGLRGDVRPGVSMDITWFSMDFENQIIPTSVAGGVGATLTSAGATLHQGIEASLRGSFADMGLMEGGRDLYVRSAVTLVDEARFQGTRFSNVAGFGSRPVTGNRLPYAPRWLINLAVGYVFGTAGDMQVEYVRTGEMFTDDLNSVAPSADGQRGLIKAADNWNMTFNLHPQNWPFGAYIAIKNATDARTIVDRSRGILPGAPRQVQVGITKPF</sequence>
<dbReference type="PANTHER" id="PTHR30442:SF0">
    <property type="entry name" value="FE(3+) DICITRATE TRANSPORT PROTEIN FECA"/>
    <property type="match status" value="1"/>
</dbReference>
<evidence type="ECO:0000256" key="11">
    <source>
        <dbReference type="SAM" id="SignalP"/>
    </source>
</evidence>
<dbReference type="InterPro" id="IPR039426">
    <property type="entry name" value="TonB-dep_rcpt-like"/>
</dbReference>
<evidence type="ECO:0000256" key="3">
    <source>
        <dbReference type="ARBA" id="ARBA00022452"/>
    </source>
</evidence>
<dbReference type="Pfam" id="PF00593">
    <property type="entry name" value="TonB_dep_Rec_b-barrel"/>
    <property type="match status" value="1"/>
</dbReference>
<gene>
    <name evidence="14" type="ORF">PsB1_1202</name>
</gene>
<keyword evidence="7 8" id="KW-0998">Cell outer membrane</keyword>
<proteinExistence type="inferred from homology"/>
<feature type="region of interest" description="Disordered" evidence="10">
    <location>
        <begin position="379"/>
        <end position="401"/>
    </location>
</feature>
<dbReference type="Proteomes" id="UP001161064">
    <property type="component" value="Unassembled WGS sequence"/>
</dbReference>
<keyword evidence="11" id="KW-0732">Signal</keyword>
<evidence type="ECO:0000256" key="5">
    <source>
        <dbReference type="ARBA" id="ARBA00023077"/>
    </source>
</evidence>
<keyword evidence="15" id="KW-1185">Reference proteome</keyword>
<dbReference type="Gene3D" id="2.170.130.10">
    <property type="entry name" value="TonB-dependent receptor, plug domain"/>
    <property type="match status" value="1"/>
</dbReference>
<keyword evidence="2 8" id="KW-0813">Transport</keyword>
<comment type="similarity">
    <text evidence="8 9">Belongs to the TonB-dependent receptor family.</text>
</comment>
<keyword evidence="14" id="KW-0675">Receptor</keyword>
<evidence type="ECO:0000256" key="7">
    <source>
        <dbReference type="ARBA" id="ARBA00023237"/>
    </source>
</evidence>
<dbReference type="InterPro" id="IPR037066">
    <property type="entry name" value="Plug_dom_sf"/>
</dbReference>
<feature type="signal peptide" evidence="11">
    <location>
        <begin position="1"/>
        <end position="32"/>
    </location>
</feature>
<reference evidence="14" key="1">
    <citation type="submission" date="2021-05" db="EMBL/GenBank/DDBJ databases">
        <authorList>
            <person name="Tanabe Y."/>
        </authorList>
    </citation>
    <scope>NUCLEOTIDE SEQUENCE</scope>
    <source>
        <strain evidence="14">BOTRYCO-1</strain>
    </source>
</reference>
<keyword evidence="4 8" id="KW-0812">Transmembrane</keyword>